<dbReference type="RefSeq" id="WP_257447774.1">
    <property type="nucleotide sequence ID" value="NZ_JANIPJ010000011.1"/>
</dbReference>
<keyword evidence="2" id="KW-1185">Reference proteome</keyword>
<dbReference type="Proteomes" id="UP001141950">
    <property type="component" value="Unassembled WGS sequence"/>
</dbReference>
<evidence type="ECO:0000313" key="1">
    <source>
        <dbReference type="EMBL" id="MCR2805393.1"/>
    </source>
</evidence>
<accession>A0A9X2MNT5</accession>
<dbReference type="AlphaFoldDB" id="A0A9X2MNT5"/>
<gene>
    <name evidence="1" type="ORF">NQZ67_16015</name>
</gene>
<name>A0A9X2MNT5_9BACL</name>
<dbReference type="EMBL" id="JANIPJ010000011">
    <property type="protein sequence ID" value="MCR2805393.1"/>
    <property type="molecule type" value="Genomic_DNA"/>
</dbReference>
<reference evidence="1" key="1">
    <citation type="submission" date="2022-08" db="EMBL/GenBank/DDBJ databases">
        <title>The genomic sequence of strain Paenibacillus sp. SCIV0701.</title>
        <authorList>
            <person name="Zhao H."/>
        </authorList>
    </citation>
    <scope>NUCLEOTIDE SEQUENCE</scope>
    <source>
        <strain evidence="1">SCIV0701</strain>
    </source>
</reference>
<protein>
    <submittedName>
        <fullName evidence="1">Uncharacterized protein</fullName>
    </submittedName>
</protein>
<organism evidence="1 2">
    <name type="scientific">Paenibacillus soyae</name>
    <dbReference type="NCBI Taxonomy" id="2969249"/>
    <lineage>
        <taxon>Bacteria</taxon>
        <taxon>Bacillati</taxon>
        <taxon>Bacillota</taxon>
        <taxon>Bacilli</taxon>
        <taxon>Bacillales</taxon>
        <taxon>Paenibacillaceae</taxon>
        <taxon>Paenibacillus</taxon>
    </lineage>
</organism>
<sequence>MSDELLKKITEKHGIKYEYVKEIIECERRHVHKDRRPINGDLKDVIQRATAEGATSYDYQQN</sequence>
<evidence type="ECO:0000313" key="2">
    <source>
        <dbReference type="Proteomes" id="UP001141950"/>
    </source>
</evidence>
<comment type="caution">
    <text evidence="1">The sequence shown here is derived from an EMBL/GenBank/DDBJ whole genome shotgun (WGS) entry which is preliminary data.</text>
</comment>
<proteinExistence type="predicted"/>